<reference evidence="2 3" key="1">
    <citation type="journal article" date="2019" name="Nat. Ecol. Evol.">
        <title>Megaphylogeny resolves global patterns of mushroom evolution.</title>
        <authorList>
            <person name="Varga T."/>
            <person name="Krizsan K."/>
            <person name="Foldi C."/>
            <person name="Dima B."/>
            <person name="Sanchez-Garcia M."/>
            <person name="Sanchez-Ramirez S."/>
            <person name="Szollosi G.J."/>
            <person name="Szarkandi J.G."/>
            <person name="Papp V."/>
            <person name="Albert L."/>
            <person name="Andreopoulos W."/>
            <person name="Angelini C."/>
            <person name="Antonin V."/>
            <person name="Barry K.W."/>
            <person name="Bougher N.L."/>
            <person name="Buchanan P."/>
            <person name="Buyck B."/>
            <person name="Bense V."/>
            <person name="Catcheside P."/>
            <person name="Chovatia M."/>
            <person name="Cooper J."/>
            <person name="Damon W."/>
            <person name="Desjardin D."/>
            <person name="Finy P."/>
            <person name="Geml J."/>
            <person name="Haridas S."/>
            <person name="Hughes K."/>
            <person name="Justo A."/>
            <person name="Karasinski D."/>
            <person name="Kautmanova I."/>
            <person name="Kiss B."/>
            <person name="Kocsube S."/>
            <person name="Kotiranta H."/>
            <person name="LaButti K.M."/>
            <person name="Lechner B.E."/>
            <person name="Liimatainen K."/>
            <person name="Lipzen A."/>
            <person name="Lukacs Z."/>
            <person name="Mihaltcheva S."/>
            <person name="Morgado L.N."/>
            <person name="Niskanen T."/>
            <person name="Noordeloos M.E."/>
            <person name="Ohm R.A."/>
            <person name="Ortiz-Santana B."/>
            <person name="Ovrebo C."/>
            <person name="Racz N."/>
            <person name="Riley R."/>
            <person name="Savchenko A."/>
            <person name="Shiryaev A."/>
            <person name="Soop K."/>
            <person name="Spirin V."/>
            <person name="Szebenyi C."/>
            <person name="Tomsovsky M."/>
            <person name="Tulloss R.E."/>
            <person name="Uehling J."/>
            <person name="Grigoriev I.V."/>
            <person name="Vagvolgyi C."/>
            <person name="Papp T."/>
            <person name="Martin F.M."/>
            <person name="Miettinen O."/>
            <person name="Hibbett D.S."/>
            <person name="Nagy L.G."/>
        </authorList>
    </citation>
    <scope>NUCLEOTIDE SEQUENCE [LARGE SCALE GENOMIC DNA]</scope>
    <source>
        <strain evidence="2 3">CBS 962.96</strain>
    </source>
</reference>
<dbReference type="Proteomes" id="UP000297245">
    <property type="component" value="Unassembled WGS sequence"/>
</dbReference>
<keyword evidence="3" id="KW-1185">Reference proteome</keyword>
<accession>A0A4S8LCX8</accession>
<sequence length="400" mass="45031">MSPLPFFLSSHLFAASFASATLYFIAMYTNWNSAQNFSSPTGSLMDFSLSAVQVSNSTEYHSDDKEFARSSNRKTSTYPSGSSSESPTPPYAMHVNDNDNDNVNENENDNIPSTSSMPLPSCPLASLSPASSFVSVSNETKCSIIDSLVNSRGFGVVELRKLINFHVDVWLHNTNGSKKNVQELRNQFYSHQCNSSCLVRRTDAERAGFLNLTVLSDSEYNNCARALNLRDISITGKRKKVVDSNPRQRKRAKTTNSGQSLTGSMKENLLPDDSEWLNILSWDEKRDILQESYDAGSNTSICRYECSFCGLLQHSVEMTFILCKELDISVLEAAVEELQEKTNQPAIECFDPKTIVNDCFRLCTHCKREVYHPMNGQKRRHYQTFRGIPLRSYANLHGMY</sequence>
<feature type="region of interest" description="Disordered" evidence="1">
    <location>
        <begin position="240"/>
        <end position="264"/>
    </location>
</feature>
<dbReference type="OrthoDB" id="3130394at2759"/>
<organism evidence="2 3">
    <name type="scientific">Dendrothele bispora (strain CBS 962.96)</name>
    <dbReference type="NCBI Taxonomy" id="1314807"/>
    <lineage>
        <taxon>Eukaryota</taxon>
        <taxon>Fungi</taxon>
        <taxon>Dikarya</taxon>
        <taxon>Basidiomycota</taxon>
        <taxon>Agaricomycotina</taxon>
        <taxon>Agaricomycetes</taxon>
        <taxon>Agaricomycetidae</taxon>
        <taxon>Agaricales</taxon>
        <taxon>Agaricales incertae sedis</taxon>
        <taxon>Dendrothele</taxon>
    </lineage>
</organism>
<evidence type="ECO:0000256" key="1">
    <source>
        <dbReference type="SAM" id="MobiDB-lite"/>
    </source>
</evidence>
<proteinExistence type="predicted"/>
<dbReference type="AlphaFoldDB" id="A0A4S8LCX8"/>
<feature type="compositionally biased region" description="Acidic residues" evidence="1">
    <location>
        <begin position="98"/>
        <end position="108"/>
    </location>
</feature>
<feature type="compositionally biased region" description="Polar residues" evidence="1">
    <location>
        <begin position="254"/>
        <end position="264"/>
    </location>
</feature>
<feature type="compositionally biased region" description="Low complexity" evidence="1">
    <location>
        <begin position="75"/>
        <end position="86"/>
    </location>
</feature>
<gene>
    <name evidence="2" type="ORF">K435DRAFT_867993</name>
</gene>
<feature type="region of interest" description="Disordered" evidence="1">
    <location>
        <begin position="60"/>
        <end position="117"/>
    </location>
</feature>
<evidence type="ECO:0000313" key="2">
    <source>
        <dbReference type="EMBL" id="THU86719.1"/>
    </source>
</evidence>
<protein>
    <submittedName>
        <fullName evidence="2">Uncharacterized protein</fullName>
    </submittedName>
</protein>
<name>A0A4S8LCX8_DENBC</name>
<evidence type="ECO:0000313" key="3">
    <source>
        <dbReference type="Proteomes" id="UP000297245"/>
    </source>
</evidence>
<dbReference type="EMBL" id="ML179483">
    <property type="protein sequence ID" value="THU86719.1"/>
    <property type="molecule type" value="Genomic_DNA"/>
</dbReference>